<evidence type="ECO:0000256" key="1">
    <source>
        <dbReference type="SAM" id="MobiDB-lite"/>
    </source>
</evidence>
<feature type="compositionally biased region" description="Basic residues" evidence="1">
    <location>
        <begin position="78"/>
        <end position="96"/>
    </location>
</feature>
<evidence type="ECO:0000313" key="3">
    <source>
        <dbReference type="Proteomes" id="UP000649739"/>
    </source>
</evidence>
<sequence>MHGFGFTDPPRVVVRSPRGGGVYASIDGARARTPGRSTRDGVRWISAASGVQGQKLCYGAAAYPVRDPDVSQPDTWRYRHARSPRSGGRRAAGHGP</sequence>
<comment type="caution">
    <text evidence="2">The sequence shown here is derived from an EMBL/GenBank/DDBJ whole genome shotgun (WGS) entry which is preliminary data.</text>
</comment>
<reference evidence="2" key="1">
    <citation type="journal article" date="2014" name="Int. J. Syst. Evol. Microbiol.">
        <title>Complete genome sequence of Corynebacterium casei LMG S-19264T (=DSM 44701T), isolated from a smear-ripened cheese.</title>
        <authorList>
            <consortium name="US DOE Joint Genome Institute (JGI-PGF)"/>
            <person name="Walter F."/>
            <person name="Albersmeier A."/>
            <person name="Kalinowski J."/>
            <person name="Ruckert C."/>
        </authorList>
    </citation>
    <scope>NUCLEOTIDE SEQUENCE</scope>
    <source>
        <strain evidence="2">JCM 3090</strain>
    </source>
</reference>
<dbReference type="Proteomes" id="UP000649739">
    <property type="component" value="Unassembled WGS sequence"/>
</dbReference>
<evidence type="ECO:0000313" key="2">
    <source>
        <dbReference type="EMBL" id="GGK07719.1"/>
    </source>
</evidence>
<name>A0A8J3FCZ8_9ACTN</name>
<gene>
    <name evidence="2" type="ORF">GCM10010123_42120</name>
</gene>
<proteinExistence type="predicted"/>
<dbReference type="AlphaFoldDB" id="A0A8J3FCZ8"/>
<organism evidence="2 3">
    <name type="scientific">Pilimelia anulata</name>
    <dbReference type="NCBI Taxonomy" id="53371"/>
    <lineage>
        <taxon>Bacteria</taxon>
        <taxon>Bacillati</taxon>
        <taxon>Actinomycetota</taxon>
        <taxon>Actinomycetes</taxon>
        <taxon>Micromonosporales</taxon>
        <taxon>Micromonosporaceae</taxon>
        <taxon>Pilimelia</taxon>
    </lineage>
</organism>
<keyword evidence="3" id="KW-1185">Reference proteome</keyword>
<reference evidence="2" key="2">
    <citation type="submission" date="2020-09" db="EMBL/GenBank/DDBJ databases">
        <authorList>
            <person name="Sun Q."/>
            <person name="Ohkuma M."/>
        </authorList>
    </citation>
    <scope>NUCLEOTIDE SEQUENCE</scope>
    <source>
        <strain evidence="2">JCM 3090</strain>
    </source>
</reference>
<feature type="region of interest" description="Disordered" evidence="1">
    <location>
        <begin position="68"/>
        <end position="96"/>
    </location>
</feature>
<accession>A0A8J3FCZ8</accession>
<protein>
    <submittedName>
        <fullName evidence="2">Uncharacterized protein</fullName>
    </submittedName>
</protein>
<dbReference type="EMBL" id="BMQB01000011">
    <property type="protein sequence ID" value="GGK07719.1"/>
    <property type="molecule type" value="Genomic_DNA"/>
</dbReference>